<evidence type="ECO:0000313" key="2">
    <source>
        <dbReference type="EMBL" id="MBJ6724613.1"/>
    </source>
</evidence>
<dbReference type="Pfam" id="PF03966">
    <property type="entry name" value="Trm112p"/>
    <property type="match status" value="1"/>
</dbReference>
<name>A0A8J7JCL9_9BACT</name>
<dbReference type="RefSeq" id="WP_199383452.1">
    <property type="nucleotide sequence ID" value="NZ_JAEMHM010000005.1"/>
</dbReference>
<protein>
    <submittedName>
        <fullName evidence="2">Methyltransferase domain-containing protein</fullName>
    </submittedName>
</protein>
<dbReference type="InterPro" id="IPR013216">
    <property type="entry name" value="Methyltransf_11"/>
</dbReference>
<dbReference type="PANTHER" id="PTHR45445">
    <property type="match status" value="1"/>
</dbReference>
<dbReference type="EMBL" id="JAEMHM010000005">
    <property type="protein sequence ID" value="MBJ6724613.1"/>
    <property type="molecule type" value="Genomic_DNA"/>
</dbReference>
<dbReference type="GO" id="GO:0032259">
    <property type="term" value="P:methylation"/>
    <property type="evidence" value="ECO:0007669"/>
    <property type="project" value="UniProtKB-KW"/>
</dbReference>
<reference evidence="2" key="1">
    <citation type="submission" date="2020-12" db="EMBL/GenBank/DDBJ databases">
        <title>Geomonas sp. Red875, isolated from river sediment.</title>
        <authorList>
            <person name="Xu Z."/>
            <person name="Zhang Z."/>
            <person name="Masuda Y."/>
            <person name="Itoh H."/>
            <person name="Senoo K."/>
        </authorList>
    </citation>
    <scope>NUCLEOTIDE SEQUENCE</scope>
    <source>
        <strain evidence="2">Red875</strain>
    </source>
</reference>
<keyword evidence="2" id="KW-0489">Methyltransferase</keyword>
<gene>
    <name evidence="2" type="ORF">JFN93_07835</name>
</gene>
<dbReference type="Pfam" id="PF08241">
    <property type="entry name" value="Methyltransf_11"/>
    <property type="match status" value="1"/>
</dbReference>
<dbReference type="SUPFAM" id="SSF158997">
    <property type="entry name" value="Trm112p-like"/>
    <property type="match status" value="1"/>
</dbReference>
<dbReference type="PANTHER" id="PTHR45445:SF2">
    <property type="entry name" value="METHYLTRANSFERASE TYPE 11 DOMAIN-CONTAINING PROTEIN"/>
    <property type="match status" value="1"/>
</dbReference>
<dbReference type="CDD" id="cd02440">
    <property type="entry name" value="AdoMet_MTases"/>
    <property type="match status" value="1"/>
</dbReference>
<dbReference type="Proteomes" id="UP000636888">
    <property type="component" value="Unassembled WGS sequence"/>
</dbReference>
<dbReference type="SUPFAM" id="SSF53335">
    <property type="entry name" value="S-adenosyl-L-methionine-dependent methyltransferases"/>
    <property type="match status" value="1"/>
</dbReference>
<keyword evidence="3" id="KW-1185">Reference proteome</keyword>
<dbReference type="GO" id="GO:0008757">
    <property type="term" value="F:S-adenosylmethionine-dependent methyltransferase activity"/>
    <property type="evidence" value="ECO:0007669"/>
    <property type="project" value="InterPro"/>
</dbReference>
<accession>A0A8J7JCL9</accession>
<feature type="domain" description="Methyltransferase type 11" evidence="1">
    <location>
        <begin position="112"/>
        <end position="224"/>
    </location>
</feature>
<evidence type="ECO:0000259" key="1">
    <source>
        <dbReference type="Pfam" id="PF08241"/>
    </source>
</evidence>
<organism evidence="2 3">
    <name type="scientific">Geomesophilobacter sediminis</name>
    <dbReference type="NCBI Taxonomy" id="2798584"/>
    <lineage>
        <taxon>Bacteria</taxon>
        <taxon>Pseudomonadati</taxon>
        <taxon>Thermodesulfobacteriota</taxon>
        <taxon>Desulfuromonadia</taxon>
        <taxon>Geobacterales</taxon>
        <taxon>Geobacteraceae</taxon>
        <taxon>Geomesophilobacter</taxon>
    </lineage>
</organism>
<proteinExistence type="predicted"/>
<dbReference type="AlphaFoldDB" id="A0A8J7JCL9"/>
<evidence type="ECO:0000313" key="3">
    <source>
        <dbReference type="Proteomes" id="UP000636888"/>
    </source>
</evidence>
<dbReference type="Gene3D" id="3.40.50.150">
    <property type="entry name" value="Vaccinia Virus protein VP39"/>
    <property type="match status" value="1"/>
</dbReference>
<dbReference type="InterPro" id="IPR029063">
    <property type="entry name" value="SAM-dependent_MTases_sf"/>
</dbReference>
<sequence>MKLFLVPHLICPACLPKERPLDLVVDHESEGDVVSGKLVCTKCRRKFPIRDGVATLLADPEGGASMGQRRYEEGEMAGRYLWSHFADLFGAADAGSTHGAWTECLLQPGPALDAGCSVGRTTFEMARRGGWAVGCDLSVNFVKTARRLARQRSLSFTLPLEGNLPDTFRVELPAAWPTDQVEFVVADALRLPFARETFRQTASLNLLDRVGYPLAHLYEMNRVAQLTDVSFLFASPFSWSNGPAPQERWLGGTNQGTYPGRGIDNVRAILEGKGNVIAPPWQIARSGSVTWTLRSHAHHRELIDSQYLVAVR</sequence>
<dbReference type="Gene3D" id="2.20.25.10">
    <property type="match status" value="1"/>
</dbReference>
<keyword evidence="2" id="KW-0808">Transferase</keyword>
<comment type="caution">
    <text evidence="2">The sequence shown here is derived from an EMBL/GenBank/DDBJ whole genome shotgun (WGS) entry which is preliminary data.</text>
</comment>
<dbReference type="InterPro" id="IPR005651">
    <property type="entry name" value="Trm112-like"/>
</dbReference>